<dbReference type="CDD" id="cd00207">
    <property type="entry name" value="fer2"/>
    <property type="match status" value="1"/>
</dbReference>
<dbReference type="CDD" id="cd06184">
    <property type="entry name" value="flavohem_like_fad_nad_binding"/>
    <property type="match status" value="1"/>
</dbReference>
<dbReference type="InterPro" id="IPR036010">
    <property type="entry name" value="2Fe-2S_ferredoxin-like_sf"/>
</dbReference>
<dbReference type="Pfam" id="PF00111">
    <property type="entry name" value="Fer2"/>
    <property type="match status" value="1"/>
</dbReference>
<dbReference type="InterPro" id="IPR001041">
    <property type="entry name" value="2Fe-2S_ferredoxin-type"/>
</dbReference>
<dbReference type="InterPro" id="IPR037949">
    <property type="entry name" value="MopB_CT_Acetylene-hydratase"/>
</dbReference>
<feature type="domain" description="FAD-binding FR-type" evidence="6">
    <location>
        <begin position="790"/>
        <end position="902"/>
    </location>
</feature>
<evidence type="ECO:0000313" key="9">
    <source>
        <dbReference type="Proteomes" id="UP000283993"/>
    </source>
</evidence>
<dbReference type="InterPro" id="IPR006657">
    <property type="entry name" value="MoPterin_dinucl-bd_dom"/>
</dbReference>
<dbReference type="InterPro" id="IPR050612">
    <property type="entry name" value="Prok_Mopterin_Oxidored"/>
</dbReference>
<proteinExistence type="inferred from homology"/>
<dbReference type="InterPro" id="IPR006963">
    <property type="entry name" value="Mopterin_OxRdtase_4Fe-4S_dom"/>
</dbReference>
<dbReference type="AlphaFoldDB" id="A0A423PFN7"/>
<dbReference type="PRINTS" id="PR00406">
    <property type="entry name" value="CYTB5RDTASE"/>
</dbReference>
<dbReference type="Pfam" id="PF01568">
    <property type="entry name" value="Molydop_binding"/>
    <property type="match status" value="1"/>
</dbReference>
<dbReference type="Gene3D" id="2.40.40.20">
    <property type="match status" value="1"/>
</dbReference>
<name>A0A423PFN7_9GAMM</name>
<dbReference type="PRINTS" id="PR00371">
    <property type="entry name" value="FPNCR"/>
</dbReference>
<dbReference type="GO" id="GO:0051536">
    <property type="term" value="F:iron-sulfur cluster binding"/>
    <property type="evidence" value="ECO:0007669"/>
    <property type="project" value="UniProtKB-KW"/>
</dbReference>
<evidence type="ECO:0000259" key="6">
    <source>
        <dbReference type="PROSITE" id="PS51384"/>
    </source>
</evidence>
<dbReference type="SMART" id="SM00926">
    <property type="entry name" value="Molybdop_Fe4S4"/>
    <property type="match status" value="1"/>
</dbReference>
<dbReference type="RefSeq" id="WP_221180018.1">
    <property type="nucleotide sequence ID" value="NZ_AYKH01000042.1"/>
</dbReference>
<comment type="similarity">
    <text evidence="1">Belongs to the prokaryotic molybdopterin-containing oxidoreductase family.</text>
</comment>
<dbReference type="SUPFAM" id="SSF52343">
    <property type="entry name" value="Ferredoxin reductase-like, C-terminal NADP-linked domain"/>
    <property type="match status" value="1"/>
</dbReference>
<evidence type="ECO:0000259" key="5">
    <source>
        <dbReference type="PROSITE" id="PS51085"/>
    </source>
</evidence>
<sequence>MRNIAVTRRIPGYCTLCRSRCGTLNTVDGDGLVAVEADPAHPTGQATCAKGRAAPELVHARDRILYPLKRTRPKGDADPGWQRIDWDVALAEIADRLADYRARLGAESVAFSVTTPSGTPMSDSIDWVERFIRRYGSPNTIYATELCNWHKDVAHQFTFGCGMPVADYARARLNILWGHNPSSVWLAQAARVAKGRTLLVVDPRATAHARAADLWLRIRPGTDDALALGLARLLIEQRRIDHDFVRRWSNAGFLVDEASGALLRAERFDEHAQGYVAWSRTGHGAFTVDTRTPMPAAHADDLCLHGRYEVTLANGDTVTCRPAFDHYRRACAPWTLARTAEVTGLAPDDIRRAADMIAAAGPAVSYHGWTGIGQHANATQTERAIATLYALTGSFDRIGGNRIYGPLPANGVNDPSLLEATQRAKALGIDTRPLGPPATGWVTAADVYDAVLDDKPYAVKALFGFGANFLVSQPGTERGQRALEALEFHVHCDLFHTPTNAYADILLPINTPWEREGLRLGFEVDADAAAHVQLRPRMVAPRGESRADYDVAMALACRLGMAGDFFGGDIEAGWDYMLEPLGLDVDTLRAEPGGRRVELDSGERKYARVNADGEAAGFATPSRRVEFYSEMLHVHGYPAVPQARAPAAAQPGRPLRLVTVKDGYYCHSQHRQISSLRRRSPDPRVALSPGAAAQRGLGAGQWVAVEGATGSAHLRLTIDDALEDDVAIADYGWWQACDDLGLPGAPISGAATRNINAVIDDTARDPVSGAIALRSARCEVRALAGATGWAGYRAFRVMAIQRESEAVASVILQPVDGAPLAGFRPGQHLPLRFALANGEAAERFYSLSGAALDTPRTYRISVKRLARAGEGAPGVVSTHINEALREGDVVEARMPAGRFTLPTRHDAPIVLIAGGIGITPFLSLLETLAASDDDAMPEIHLVYANRHGASHAFAARLRALQARLPRLNVSDLYSAPRATDEPGRDYHRAGRLDDRVIADDWIARRARFYLCGPDALMAQARTLLAARGVFDFEIFSEAFTAPAPVDRAGLAPQRVHLARSGITIDWTPTHASILDCADRHGVELPSGCRAGQCESCALRLVSGRVQTAVDTAALADDVCLTCQAVPLTDIELDA</sequence>
<gene>
    <name evidence="8" type="ORF">SAOR_14615</name>
</gene>
<keyword evidence="9" id="KW-1185">Reference proteome</keyword>
<dbReference type="Gene3D" id="2.40.30.10">
    <property type="entry name" value="Translation factors"/>
    <property type="match status" value="1"/>
</dbReference>
<dbReference type="Gene3D" id="3.10.20.30">
    <property type="match status" value="1"/>
</dbReference>
<dbReference type="Pfam" id="PF00384">
    <property type="entry name" value="Molybdopterin"/>
    <property type="match status" value="1"/>
</dbReference>
<dbReference type="Proteomes" id="UP000283993">
    <property type="component" value="Unassembled WGS sequence"/>
</dbReference>
<keyword evidence="4" id="KW-0411">Iron-sulfur</keyword>
<dbReference type="PANTHER" id="PTHR43742">
    <property type="entry name" value="TRIMETHYLAMINE-N-OXIDE REDUCTASE"/>
    <property type="match status" value="1"/>
</dbReference>
<dbReference type="PROSITE" id="PS51669">
    <property type="entry name" value="4FE4S_MOW_BIS_MGD"/>
    <property type="match status" value="1"/>
</dbReference>
<dbReference type="Gene3D" id="2.20.25.90">
    <property type="entry name" value="ADC-like domains"/>
    <property type="match status" value="1"/>
</dbReference>
<evidence type="ECO:0000313" key="8">
    <source>
        <dbReference type="EMBL" id="ROO24427.1"/>
    </source>
</evidence>
<dbReference type="Gene3D" id="3.30.2070.10">
    <property type="entry name" value="Formate dehydrogenase/DMSO reductase"/>
    <property type="match status" value="1"/>
</dbReference>
<dbReference type="GO" id="GO:0016491">
    <property type="term" value="F:oxidoreductase activity"/>
    <property type="evidence" value="ECO:0007669"/>
    <property type="project" value="InterPro"/>
</dbReference>
<feature type="domain" description="4Fe-4S Mo/W bis-MGD-type" evidence="7">
    <location>
        <begin position="7"/>
        <end position="62"/>
    </location>
</feature>
<dbReference type="InterPro" id="IPR017927">
    <property type="entry name" value="FAD-bd_FR_type"/>
</dbReference>
<dbReference type="InterPro" id="IPR039261">
    <property type="entry name" value="FNR_nucleotide-bd"/>
</dbReference>
<dbReference type="Gene3D" id="3.40.228.10">
    <property type="entry name" value="Dimethylsulfoxide Reductase, domain 2"/>
    <property type="match status" value="2"/>
</dbReference>
<dbReference type="InterPro" id="IPR009010">
    <property type="entry name" value="Asp_de-COase-like_dom_sf"/>
</dbReference>
<evidence type="ECO:0000256" key="3">
    <source>
        <dbReference type="ARBA" id="ARBA00023004"/>
    </source>
</evidence>
<dbReference type="GO" id="GO:0018818">
    <property type="term" value="F:acetylene hydratase activity"/>
    <property type="evidence" value="ECO:0007669"/>
    <property type="project" value="InterPro"/>
</dbReference>
<dbReference type="PROSITE" id="PS51384">
    <property type="entry name" value="FAD_FR"/>
    <property type="match status" value="1"/>
</dbReference>
<feature type="domain" description="2Fe-2S ferredoxin-type" evidence="5">
    <location>
        <begin position="1053"/>
        <end position="1134"/>
    </location>
</feature>
<keyword evidence="2" id="KW-0479">Metal-binding</keyword>
<dbReference type="PANTHER" id="PTHR43742:SF6">
    <property type="entry name" value="OXIDOREDUCTASE YYAE-RELATED"/>
    <property type="match status" value="1"/>
</dbReference>
<evidence type="ECO:0000256" key="2">
    <source>
        <dbReference type="ARBA" id="ARBA00022723"/>
    </source>
</evidence>
<evidence type="ECO:0000256" key="4">
    <source>
        <dbReference type="ARBA" id="ARBA00023014"/>
    </source>
</evidence>
<evidence type="ECO:0000256" key="1">
    <source>
        <dbReference type="ARBA" id="ARBA00010312"/>
    </source>
</evidence>
<dbReference type="Pfam" id="PF00175">
    <property type="entry name" value="NAD_binding_1"/>
    <property type="match status" value="1"/>
</dbReference>
<dbReference type="GO" id="GO:0046872">
    <property type="term" value="F:metal ion binding"/>
    <property type="evidence" value="ECO:0007669"/>
    <property type="project" value="UniProtKB-KW"/>
</dbReference>
<dbReference type="SUPFAM" id="SSF50692">
    <property type="entry name" value="ADC-like"/>
    <property type="match status" value="1"/>
</dbReference>
<organism evidence="8 9">
    <name type="scientific">Salinisphaera orenii MK-B5</name>
    <dbReference type="NCBI Taxonomy" id="856730"/>
    <lineage>
        <taxon>Bacteria</taxon>
        <taxon>Pseudomonadati</taxon>
        <taxon>Pseudomonadota</taxon>
        <taxon>Gammaproteobacteria</taxon>
        <taxon>Salinisphaerales</taxon>
        <taxon>Salinisphaeraceae</taxon>
        <taxon>Salinisphaera</taxon>
    </lineage>
</organism>
<dbReference type="SUPFAM" id="SSF53706">
    <property type="entry name" value="Formate dehydrogenase/DMSO reductase, domains 1-3"/>
    <property type="match status" value="1"/>
</dbReference>
<dbReference type="EMBL" id="AYKH01000042">
    <property type="protein sequence ID" value="ROO24427.1"/>
    <property type="molecule type" value="Genomic_DNA"/>
</dbReference>
<comment type="caution">
    <text evidence="8">The sequence shown here is derived from an EMBL/GenBank/DDBJ whole genome shotgun (WGS) entry which is preliminary data.</text>
</comment>
<dbReference type="Pfam" id="PF04879">
    <property type="entry name" value="Molybdop_Fe4S4"/>
    <property type="match status" value="1"/>
</dbReference>
<dbReference type="SUPFAM" id="SSF54292">
    <property type="entry name" value="2Fe-2S ferredoxin-like"/>
    <property type="match status" value="1"/>
</dbReference>
<dbReference type="InterPro" id="IPR006656">
    <property type="entry name" value="Mopterin_OxRdtase"/>
</dbReference>
<evidence type="ECO:0000259" key="7">
    <source>
        <dbReference type="PROSITE" id="PS51669"/>
    </source>
</evidence>
<dbReference type="InterPro" id="IPR017938">
    <property type="entry name" value="Riboflavin_synthase-like_b-brl"/>
</dbReference>
<dbReference type="InterPro" id="IPR001433">
    <property type="entry name" value="OxRdtase_FAD/NAD-bd"/>
</dbReference>
<protein>
    <submittedName>
        <fullName evidence="8">Ferredoxin</fullName>
    </submittedName>
</protein>
<dbReference type="CDD" id="cd02781">
    <property type="entry name" value="MopB_CT_Acetylene-hydratase"/>
    <property type="match status" value="1"/>
</dbReference>
<dbReference type="Gene3D" id="3.40.50.80">
    <property type="entry name" value="Nucleotide-binding domain of ferredoxin-NADP reductase (FNR) module"/>
    <property type="match status" value="1"/>
</dbReference>
<dbReference type="SUPFAM" id="SSF63380">
    <property type="entry name" value="Riboflavin synthase domain-like"/>
    <property type="match status" value="1"/>
</dbReference>
<dbReference type="InterPro" id="IPR012675">
    <property type="entry name" value="Beta-grasp_dom_sf"/>
</dbReference>
<dbReference type="PROSITE" id="PS51085">
    <property type="entry name" value="2FE2S_FER_2"/>
    <property type="match status" value="1"/>
</dbReference>
<dbReference type="Gene3D" id="3.40.50.740">
    <property type="match status" value="2"/>
</dbReference>
<reference evidence="8 9" key="1">
    <citation type="submission" date="2013-10" db="EMBL/GenBank/DDBJ databases">
        <title>Salinisphaera orenii MK-B5 Genome Sequencing.</title>
        <authorList>
            <person name="Lai Q."/>
            <person name="Li C."/>
            <person name="Shao Z."/>
        </authorList>
    </citation>
    <scope>NUCLEOTIDE SEQUENCE [LARGE SCALE GENOMIC DNA]</scope>
    <source>
        <strain evidence="8 9">MK-B5</strain>
    </source>
</reference>
<accession>A0A423PFN7</accession>
<keyword evidence="3" id="KW-0408">Iron</keyword>
<dbReference type="GO" id="GO:0043546">
    <property type="term" value="F:molybdopterin cofactor binding"/>
    <property type="evidence" value="ECO:0007669"/>
    <property type="project" value="InterPro"/>
</dbReference>
<dbReference type="InterPro" id="IPR001709">
    <property type="entry name" value="Flavoprot_Pyr_Nucl_cyt_Rdtase"/>
</dbReference>